<dbReference type="OrthoDB" id="407658at2759"/>
<evidence type="ECO:0000259" key="6">
    <source>
        <dbReference type="PROSITE" id="PS50833"/>
    </source>
</evidence>
<dbReference type="Gene3D" id="2.60.120.200">
    <property type="match status" value="1"/>
</dbReference>
<dbReference type="GO" id="GO:0019843">
    <property type="term" value="F:rRNA binding"/>
    <property type="evidence" value="ECO:0007669"/>
    <property type="project" value="UniProtKB-UniRule"/>
</dbReference>
<dbReference type="OMA" id="VGLKPMF"/>
<dbReference type="InterPro" id="IPR039770">
    <property type="entry name" value="Rpf2"/>
</dbReference>
<gene>
    <name evidence="7" type="ORF">M0811_01132</name>
</gene>
<dbReference type="GO" id="GO:0005730">
    <property type="term" value="C:nucleolus"/>
    <property type="evidence" value="ECO:0007669"/>
    <property type="project" value="UniProtKB-SubCell"/>
</dbReference>
<proteinExistence type="inferred from homology"/>
<feature type="domain" description="Brix" evidence="6">
    <location>
        <begin position="33"/>
        <end position="236"/>
    </location>
</feature>
<comment type="subcellular location">
    <subcellularLocation>
        <location evidence="1 4">Nucleus</location>
        <location evidence="1 4">Nucleolus</location>
    </subcellularLocation>
</comment>
<dbReference type="PANTHER" id="PTHR12728:SF0">
    <property type="entry name" value="RIBOSOME PRODUCTION FACTOR 2 HOMOLOG"/>
    <property type="match status" value="1"/>
</dbReference>
<keyword evidence="3 4" id="KW-0539">Nucleus</keyword>
<evidence type="ECO:0000256" key="3">
    <source>
        <dbReference type="ARBA" id="ARBA00023242"/>
    </source>
</evidence>
<name>A0A9Q0RBR0_ANAIG</name>
<feature type="region of interest" description="Disordered" evidence="5">
    <location>
        <begin position="279"/>
        <end position="308"/>
    </location>
</feature>
<dbReference type="Proteomes" id="UP001149090">
    <property type="component" value="Unassembled WGS sequence"/>
</dbReference>
<comment type="caution">
    <text evidence="7">The sequence shown here is derived from an EMBL/GenBank/DDBJ whole genome shotgun (WGS) entry which is preliminary data.</text>
</comment>
<sequence>MQQVIKKIKKDNLKGRAKRVMKKKEPQIVEVVKSAMFVSGNKTSATIRQTLLDLYMLKKPHAIHLSRKHDIHPFDDEVPLEKYSYTYECSWFVFGSNTKRRPNNLIFGRLFDYHVIEMMEFQVEDYKSISEFEGQKCQNESKPCLIFNGEEFEHKFEYQKFRNMMIDLYRGKVVSSLNLAAIDKIFSFTIINNKIYFKVYVSQLKRTGTKFPRIELVEMGPSMILTLRRTKFATEDTMKLATQVHKSLKQKKKKNVSQSNFGDIVGQIHLDQQNLSSIVTKRPKALRRTKRKTQEKPNDNELEKEKEK</sequence>
<dbReference type="AlphaFoldDB" id="A0A9Q0RBR0"/>
<evidence type="ECO:0000256" key="1">
    <source>
        <dbReference type="ARBA" id="ARBA00004604"/>
    </source>
</evidence>
<dbReference type="PANTHER" id="PTHR12728">
    <property type="entry name" value="BRIX DOMAIN CONTAINING PROTEIN"/>
    <property type="match status" value="1"/>
</dbReference>
<reference evidence="7" key="1">
    <citation type="submission" date="2022-10" db="EMBL/GenBank/DDBJ databases">
        <title>Novel sulphate-reducing endosymbionts in the free-living metamonad Anaeramoeba.</title>
        <authorList>
            <person name="Jerlstrom-Hultqvist J."/>
            <person name="Cepicka I."/>
            <person name="Gallot-Lavallee L."/>
            <person name="Salas-Leiva D."/>
            <person name="Curtis B.A."/>
            <person name="Zahonova K."/>
            <person name="Pipaliya S."/>
            <person name="Dacks J."/>
            <person name="Roger A.J."/>
        </authorList>
    </citation>
    <scope>NUCLEOTIDE SEQUENCE</scope>
    <source>
        <strain evidence="7">BMAN</strain>
    </source>
</reference>
<dbReference type="InterPro" id="IPR007109">
    <property type="entry name" value="Brix"/>
</dbReference>
<dbReference type="GO" id="GO:0000463">
    <property type="term" value="P:maturation of LSU-rRNA from tricistronic rRNA transcript (SSU-rRNA, 5.8S rRNA, LSU-rRNA)"/>
    <property type="evidence" value="ECO:0007669"/>
    <property type="project" value="TreeGrafter"/>
</dbReference>
<dbReference type="GO" id="GO:0000027">
    <property type="term" value="P:ribosomal large subunit assembly"/>
    <property type="evidence" value="ECO:0007669"/>
    <property type="project" value="InterPro"/>
</dbReference>
<organism evidence="7 8">
    <name type="scientific">Anaeramoeba ignava</name>
    <name type="common">Anaerobic marine amoeba</name>
    <dbReference type="NCBI Taxonomy" id="1746090"/>
    <lineage>
        <taxon>Eukaryota</taxon>
        <taxon>Metamonada</taxon>
        <taxon>Anaeramoebidae</taxon>
        <taxon>Anaeramoeba</taxon>
    </lineage>
</organism>
<protein>
    <recommendedName>
        <fullName evidence="4">Ribosome production factor 2 homolog</fullName>
    </recommendedName>
    <alternativeName>
        <fullName evidence="4">Ribosome biogenesis protein RPF2 homolog</fullName>
    </alternativeName>
</protein>
<dbReference type="EMBL" id="JAPDFW010000070">
    <property type="protein sequence ID" value="KAJ5074501.1"/>
    <property type="molecule type" value="Genomic_DNA"/>
</dbReference>
<dbReference type="PROSITE" id="PS50833">
    <property type="entry name" value="BRIX"/>
    <property type="match status" value="1"/>
</dbReference>
<evidence type="ECO:0000313" key="8">
    <source>
        <dbReference type="Proteomes" id="UP001149090"/>
    </source>
</evidence>
<comment type="similarity">
    <text evidence="2 4">Belongs to the RPF2 family.</text>
</comment>
<evidence type="ECO:0000256" key="5">
    <source>
        <dbReference type="SAM" id="MobiDB-lite"/>
    </source>
</evidence>
<evidence type="ECO:0000256" key="2">
    <source>
        <dbReference type="ARBA" id="ARBA00010782"/>
    </source>
</evidence>
<evidence type="ECO:0000313" key="7">
    <source>
        <dbReference type="EMBL" id="KAJ5074501.1"/>
    </source>
</evidence>
<accession>A0A9Q0RBR0</accession>
<dbReference type="Pfam" id="PF04427">
    <property type="entry name" value="Brix"/>
    <property type="match status" value="1"/>
</dbReference>
<feature type="compositionally biased region" description="Basic and acidic residues" evidence="5">
    <location>
        <begin position="292"/>
        <end position="308"/>
    </location>
</feature>
<dbReference type="SMART" id="SM00879">
    <property type="entry name" value="Brix"/>
    <property type="match status" value="1"/>
</dbReference>
<keyword evidence="8" id="KW-1185">Reference proteome</keyword>
<evidence type="ECO:0000256" key="4">
    <source>
        <dbReference type="RuleBase" id="RU367086"/>
    </source>
</evidence>
<feature type="compositionally biased region" description="Basic residues" evidence="5">
    <location>
        <begin position="281"/>
        <end position="291"/>
    </location>
</feature>